<dbReference type="InterPro" id="IPR007110">
    <property type="entry name" value="Ig-like_dom"/>
</dbReference>
<dbReference type="InterPro" id="IPR013783">
    <property type="entry name" value="Ig-like_fold"/>
</dbReference>
<evidence type="ECO:0000256" key="3">
    <source>
        <dbReference type="ARBA" id="ARBA00022729"/>
    </source>
</evidence>
<protein>
    <recommendedName>
        <fullName evidence="10">Ig-like domain-containing protein</fullName>
    </recommendedName>
</protein>
<comment type="subunit">
    <text evidence="8">Alpha-beta TR is a heterodimer composed of an alpha and beta chain; disulfide-linked. The alpha-beta TR is associated with the transmembrane signaling CD3 coreceptor proteins to form the TR-CD3 (TcR or TCR). The assembly of alpha-beta TR heterodimers with CD3 occurs in the endoplasmic reticulum where a single alpha-beta TR heterodimer associates with one CD3D-CD3E heterodimer, one CD3G-CD3E heterodimer and one CD247 homodimer forming a stable octameric structure. CD3D-CD3E and CD3G-CD3E heterodimers preferentially associate with TR alpha and TR beta chains, respectively. The association of the CD247 homodimer is the last step of TcR assembly in the endoplasmic reticulum and is required for transport to the cell surface.</text>
</comment>
<keyword evidence="5" id="KW-0472">Membrane</keyword>
<accession>A0A8C9P5C3</accession>
<evidence type="ECO:0000256" key="4">
    <source>
        <dbReference type="ARBA" id="ARBA00023130"/>
    </source>
</evidence>
<comment type="subcellular location">
    <subcellularLocation>
        <location evidence="1">Cell membrane</location>
    </subcellularLocation>
</comment>
<dbReference type="Pfam" id="PF07686">
    <property type="entry name" value="V-set"/>
    <property type="match status" value="1"/>
</dbReference>
<feature type="domain" description="Ig-like" evidence="10">
    <location>
        <begin position="13"/>
        <end position="94"/>
    </location>
</feature>
<dbReference type="PANTHER" id="PTHR19339">
    <property type="entry name" value="T CELL RECEPTOR ALPHA VARIABLE 39"/>
    <property type="match status" value="1"/>
</dbReference>
<keyword evidence="9" id="KW-0391">Immunity</keyword>
<evidence type="ECO:0000256" key="7">
    <source>
        <dbReference type="ARBA" id="ARBA00023180"/>
    </source>
</evidence>
<dbReference type="SMART" id="SM00406">
    <property type="entry name" value="IGv"/>
    <property type="match status" value="1"/>
</dbReference>
<dbReference type="Ensembl" id="ENSSDAT00000002926.1">
    <property type="protein sequence ID" value="ENSSDAP00000002529.1"/>
    <property type="gene ID" value="ENSSDAG00000002440.1"/>
</dbReference>
<dbReference type="InterPro" id="IPR036179">
    <property type="entry name" value="Ig-like_dom_sf"/>
</dbReference>
<proteinExistence type="predicted"/>
<evidence type="ECO:0000313" key="12">
    <source>
        <dbReference type="Proteomes" id="UP000694422"/>
    </source>
</evidence>
<dbReference type="AlphaFoldDB" id="A0A8C9P5C3"/>
<name>A0A8C9P5C3_SPEDA</name>
<evidence type="ECO:0000256" key="5">
    <source>
        <dbReference type="ARBA" id="ARBA00023136"/>
    </source>
</evidence>
<evidence type="ECO:0000256" key="9">
    <source>
        <dbReference type="ARBA" id="ARBA00043266"/>
    </source>
</evidence>
<dbReference type="GO" id="GO:0002250">
    <property type="term" value="P:adaptive immune response"/>
    <property type="evidence" value="ECO:0007669"/>
    <property type="project" value="UniProtKB-KW"/>
</dbReference>
<dbReference type="GO" id="GO:0042101">
    <property type="term" value="C:T cell receptor complex"/>
    <property type="evidence" value="ECO:0007669"/>
    <property type="project" value="UniProtKB-KW"/>
</dbReference>
<sequence>SQQEEESPWVLSVQEGENATMNCSYKSSTTTLQWYRQDSGKGPALVILIRANEREKHSGRLTATLDTSTKRSVLHITASQAADAATYFCATDAQ</sequence>
<keyword evidence="6" id="KW-1015">Disulfide bond</keyword>
<dbReference type="InterPro" id="IPR051896">
    <property type="entry name" value="TCR_alpha_variable"/>
</dbReference>
<evidence type="ECO:0000256" key="8">
    <source>
        <dbReference type="ARBA" id="ARBA00038651"/>
    </source>
</evidence>
<keyword evidence="3" id="KW-0732">Signal</keyword>
<evidence type="ECO:0000256" key="1">
    <source>
        <dbReference type="ARBA" id="ARBA00004236"/>
    </source>
</evidence>
<reference evidence="11" key="2">
    <citation type="submission" date="2025-09" db="UniProtKB">
        <authorList>
            <consortium name="Ensembl"/>
        </authorList>
    </citation>
    <scope>IDENTIFICATION</scope>
</reference>
<dbReference type="Proteomes" id="UP000694422">
    <property type="component" value="Unplaced"/>
</dbReference>
<evidence type="ECO:0000256" key="2">
    <source>
        <dbReference type="ARBA" id="ARBA00022475"/>
    </source>
</evidence>
<keyword evidence="7" id="KW-0325">Glycoprotein</keyword>
<dbReference type="PANTHER" id="PTHR19339:SF10">
    <property type="entry name" value="IG-LIKE DOMAIN-CONTAINING PROTEIN-RELATED"/>
    <property type="match status" value="1"/>
</dbReference>
<reference evidence="11" key="1">
    <citation type="submission" date="2025-08" db="UniProtKB">
        <authorList>
            <consortium name="Ensembl"/>
        </authorList>
    </citation>
    <scope>IDENTIFICATION</scope>
</reference>
<keyword evidence="2" id="KW-1003">Cell membrane</keyword>
<dbReference type="PROSITE" id="PS50835">
    <property type="entry name" value="IG_LIKE"/>
    <property type="match status" value="1"/>
</dbReference>
<dbReference type="Gene3D" id="2.60.40.10">
    <property type="entry name" value="Immunoglobulins"/>
    <property type="match status" value="1"/>
</dbReference>
<evidence type="ECO:0000259" key="10">
    <source>
        <dbReference type="PROSITE" id="PS50835"/>
    </source>
</evidence>
<keyword evidence="12" id="KW-1185">Reference proteome</keyword>
<dbReference type="SUPFAM" id="SSF48726">
    <property type="entry name" value="Immunoglobulin"/>
    <property type="match status" value="1"/>
</dbReference>
<organism evidence="11 12">
    <name type="scientific">Spermophilus dauricus</name>
    <name type="common">Daurian ground squirrel</name>
    <dbReference type="NCBI Taxonomy" id="99837"/>
    <lineage>
        <taxon>Eukaryota</taxon>
        <taxon>Metazoa</taxon>
        <taxon>Chordata</taxon>
        <taxon>Craniata</taxon>
        <taxon>Vertebrata</taxon>
        <taxon>Euteleostomi</taxon>
        <taxon>Mammalia</taxon>
        <taxon>Eutheria</taxon>
        <taxon>Euarchontoglires</taxon>
        <taxon>Glires</taxon>
        <taxon>Rodentia</taxon>
        <taxon>Sciuromorpha</taxon>
        <taxon>Sciuridae</taxon>
        <taxon>Xerinae</taxon>
        <taxon>Marmotini</taxon>
        <taxon>Spermophilus</taxon>
    </lineage>
</organism>
<evidence type="ECO:0000313" key="11">
    <source>
        <dbReference type="Ensembl" id="ENSSDAP00000002529.1"/>
    </source>
</evidence>
<dbReference type="InterPro" id="IPR013106">
    <property type="entry name" value="Ig_V-set"/>
</dbReference>
<evidence type="ECO:0000256" key="6">
    <source>
        <dbReference type="ARBA" id="ARBA00023157"/>
    </source>
</evidence>
<keyword evidence="4" id="KW-1064">Adaptive immunity</keyword>
<keyword evidence="9" id="KW-1279">T cell receptor</keyword>